<dbReference type="GO" id="GO:0000981">
    <property type="term" value="F:DNA-binding transcription factor activity, RNA polymerase II-specific"/>
    <property type="evidence" value="ECO:0007669"/>
    <property type="project" value="TreeGrafter"/>
</dbReference>
<dbReference type="PROSITE" id="PS50217">
    <property type="entry name" value="BZIP"/>
    <property type="match status" value="1"/>
</dbReference>
<feature type="domain" description="BZIP" evidence="9">
    <location>
        <begin position="76"/>
        <end position="139"/>
    </location>
</feature>
<dbReference type="AlphaFoldDB" id="A0AAW0XKR6"/>
<accession>A0AAW0XKR6</accession>
<name>A0AAW0XKR6_CHEQU</name>
<evidence type="ECO:0000313" key="10">
    <source>
        <dbReference type="EMBL" id="KAK8740341.1"/>
    </source>
</evidence>
<evidence type="ECO:0000256" key="7">
    <source>
        <dbReference type="SAM" id="Coils"/>
    </source>
</evidence>
<evidence type="ECO:0000256" key="2">
    <source>
        <dbReference type="ARBA" id="ARBA00023015"/>
    </source>
</evidence>
<organism evidence="10 11">
    <name type="scientific">Cherax quadricarinatus</name>
    <name type="common">Australian red claw crayfish</name>
    <dbReference type="NCBI Taxonomy" id="27406"/>
    <lineage>
        <taxon>Eukaryota</taxon>
        <taxon>Metazoa</taxon>
        <taxon>Ecdysozoa</taxon>
        <taxon>Arthropoda</taxon>
        <taxon>Crustacea</taxon>
        <taxon>Multicrustacea</taxon>
        <taxon>Malacostraca</taxon>
        <taxon>Eumalacostraca</taxon>
        <taxon>Eucarida</taxon>
        <taxon>Decapoda</taxon>
        <taxon>Pleocyemata</taxon>
        <taxon>Astacidea</taxon>
        <taxon>Parastacoidea</taxon>
        <taxon>Parastacidae</taxon>
        <taxon>Cherax</taxon>
    </lineage>
</organism>
<dbReference type="PROSITE" id="PS00036">
    <property type="entry name" value="BZIP_BASIC"/>
    <property type="match status" value="1"/>
</dbReference>
<proteinExistence type="predicted"/>
<evidence type="ECO:0000313" key="11">
    <source>
        <dbReference type="Proteomes" id="UP001445076"/>
    </source>
</evidence>
<evidence type="ECO:0000256" key="1">
    <source>
        <dbReference type="ARBA" id="ARBA00022843"/>
    </source>
</evidence>
<evidence type="ECO:0000256" key="8">
    <source>
        <dbReference type="SAM" id="Phobius"/>
    </source>
</evidence>
<dbReference type="Pfam" id="PF07716">
    <property type="entry name" value="bZIP_2"/>
    <property type="match status" value="1"/>
</dbReference>
<keyword evidence="8" id="KW-0812">Transmembrane</keyword>
<evidence type="ECO:0000259" key="9">
    <source>
        <dbReference type="PROSITE" id="PS50217"/>
    </source>
</evidence>
<dbReference type="InterPro" id="IPR046347">
    <property type="entry name" value="bZIP_sf"/>
</dbReference>
<feature type="coiled-coil region" evidence="7">
    <location>
        <begin position="87"/>
        <end position="149"/>
    </location>
</feature>
<sequence length="265" mass="29543">MTAAKTIVITLPKHLSPGGRVMVPGHHSNTTTIASKQLSNLLTGNYVQVIKDEPTLVDDSAGTPRKRQRLDHLTLEEKIMRRKLKNRVAAQTARDRKKMRMDQLEAQLSEMSDHISELTDLTKLLTEQNAALQEKLTRCTCDLAEYRESIPISRKTTNREPQNAEVEGVVIPVNVPTVGSAVSLTLQRAVGTLAVMRIMVLSTLCFQWIITAALGLMYTEIVSSAKSRQMPSQSSQPQHSLPVKKRTAGLKWWGPQQQMWNPTGI</sequence>
<dbReference type="SUPFAM" id="SSF57959">
    <property type="entry name" value="Leucine zipper domain"/>
    <property type="match status" value="1"/>
</dbReference>
<dbReference type="EMBL" id="JARKIK010000033">
    <property type="protein sequence ID" value="KAK8740341.1"/>
    <property type="molecule type" value="Genomic_DNA"/>
</dbReference>
<comment type="caution">
    <text evidence="10">The sequence shown here is derived from an EMBL/GenBank/DDBJ whole genome shotgun (WGS) entry which is preliminary data.</text>
</comment>
<dbReference type="Proteomes" id="UP001445076">
    <property type="component" value="Unassembled WGS sequence"/>
</dbReference>
<dbReference type="SMART" id="SM00338">
    <property type="entry name" value="BRLZ"/>
    <property type="match status" value="1"/>
</dbReference>
<evidence type="ECO:0000256" key="3">
    <source>
        <dbReference type="ARBA" id="ARBA00023125"/>
    </source>
</evidence>
<dbReference type="InterPro" id="IPR052470">
    <property type="entry name" value="ER_Stress-Reg_TF"/>
</dbReference>
<keyword evidence="7" id="KW-0175">Coiled coil</keyword>
<keyword evidence="8" id="KW-1133">Transmembrane helix</keyword>
<evidence type="ECO:0000256" key="6">
    <source>
        <dbReference type="ARBA" id="ARBA00040165"/>
    </source>
</evidence>
<dbReference type="CDD" id="cd14691">
    <property type="entry name" value="bZIP_XBP1"/>
    <property type="match status" value="1"/>
</dbReference>
<keyword evidence="2" id="KW-0805">Transcription regulation</keyword>
<keyword evidence="5" id="KW-0539">Nucleus</keyword>
<feature type="transmembrane region" description="Helical" evidence="8">
    <location>
        <begin position="194"/>
        <end position="218"/>
    </location>
</feature>
<dbReference type="Gene3D" id="1.20.5.170">
    <property type="match status" value="1"/>
</dbReference>
<dbReference type="PANTHER" id="PTHR46542">
    <property type="entry name" value="X-BOX BINDING PROTEIN 1"/>
    <property type="match status" value="1"/>
</dbReference>
<dbReference type="GO" id="GO:0005634">
    <property type="term" value="C:nucleus"/>
    <property type="evidence" value="ECO:0007669"/>
    <property type="project" value="TreeGrafter"/>
</dbReference>
<dbReference type="PANTHER" id="PTHR46542:SF1">
    <property type="entry name" value="X-BOX BINDING PROTEIN 1"/>
    <property type="match status" value="1"/>
</dbReference>
<dbReference type="InterPro" id="IPR004827">
    <property type="entry name" value="bZIP"/>
</dbReference>
<keyword evidence="11" id="KW-1185">Reference proteome</keyword>
<keyword evidence="1" id="KW-0832">Ubl conjugation</keyword>
<keyword evidence="8" id="KW-0472">Membrane</keyword>
<reference evidence="10 11" key="1">
    <citation type="journal article" date="2024" name="BMC Genomics">
        <title>Genome assembly of redclaw crayfish (Cherax quadricarinatus) provides insights into its immune adaptation and hypoxia tolerance.</title>
        <authorList>
            <person name="Liu Z."/>
            <person name="Zheng J."/>
            <person name="Li H."/>
            <person name="Fang K."/>
            <person name="Wang S."/>
            <person name="He J."/>
            <person name="Zhou D."/>
            <person name="Weng S."/>
            <person name="Chi M."/>
            <person name="Gu Z."/>
            <person name="He J."/>
            <person name="Li F."/>
            <person name="Wang M."/>
        </authorList>
    </citation>
    <scope>NUCLEOTIDE SEQUENCE [LARGE SCALE GENOMIC DNA]</scope>
    <source>
        <strain evidence="10">ZL_2023a</strain>
    </source>
</reference>
<evidence type="ECO:0000256" key="4">
    <source>
        <dbReference type="ARBA" id="ARBA00023163"/>
    </source>
</evidence>
<dbReference type="GO" id="GO:0000977">
    <property type="term" value="F:RNA polymerase II transcription regulatory region sequence-specific DNA binding"/>
    <property type="evidence" value="ECO:0007669"/>
    <property type="project" value="TreeGrafter"/>
</dbReference>
<keyword evidence="4" id="KW-0804">Transcription</keyword>
<evidence type="ECO:0000256" key="5">
    <source>
        <dbReference type="ARBA" id="ARBA00023242"/>
    </source>
</evidence>
<keyword evidence="3" id="KW-0238">DNA-binding</keyword>
<gene>
    <name evidence="10" type="ORF">OTU49_002865</name>
</gene>
<protein>
    <recommendedName>
        <fullName evidence="6">X-box-binding protein 1</fullName>
    </recommendedName>
</protein>